<dbReference type="Gene3D" id="3.40.50.450">
    <property type="match status" value="1"/>
</dbReference>
<dbReference type="SUPFAM" id="SSF102405">
    <property type="entry name" value="MCP/YpsA-like"/>
    <property type="match status" value="1"/>
</dbReference>
<evidence type="ECO:0000256" key="2">
    <source>
        <dbReference type="ARBA" id="ARBA00022840"/>
    </source>
</evidence>
<evidence type="ECO:0000256" key="3">
    <source>
        <dbReference type="SAM" id="MobiDB-lite"/>
    </source>
</evidence>
<dbReference type="AlphaFoldDB" id="M9MEF1"/>
<dbReference type="InterPro" id="IPR003439">
    <property type="entry name" value="ABC_transporter-like_ATP-bd"/>
</dbReference>
<dbReference type="PANTHER" id="PTHR31223:SF70">
    <property type="entry name" value="LOG FAMILY PROTEIN YJL055W"/>
    <property type="match status" value="1"/>
</dbReference>
<reference evidence="6" key="1">
    <citation type="journal article" date="2013" name="Genome Announc.">
        <title>Genome sequence of the basidiomycetous yeast Pseudozyma antarctica T-34, a producer of the glycolipid biosurfactants mannosylerythritol lipids.</title>
        <authorList>
            <person name="Morita T."/>
            <person name="Koike H."/>
            <person name="Koyama Y."/>
            <person name="Hagiwara H."/>
            <person name="Ito E."/>
            <person name="Fukuoka T."/>
            <person name="Imura T."/>
            <person name="Machida M."/>
            <person name="Kitamoto D."/>
        </authorList>
    </citation>
    <scope>NUCLEOTIDE SEQUENCE [LARGE SCALE GENOMIC DNA]</scope>
    <source>
        <strain evidence="6">T-34</strain>
    </source>
</reference>
<evidence type="ECO:0000256" key="1">
    <source>
        <dbReference type="ARBA" id="ARBA00022741"/>
    </source>
</evidence>
<evidence type="ECO:0000313" key="6">
    <source>
        <dbReference type="Proteomes" id="UP000011976"/>
    </source>
</evidence>
<dbReference type="InterPro" id="IPR005269">
    <property type="entry name" value="LOG"/>
</dbReference>
<feature type="region of interest" description="Disordered" evidence="3">
    <location>
        <begin position="519"/>
        <end position="560"/>
    </location>
</feature>
<dbReference type="Proteomes" id="UP000011976">
    <property type="component" value="Unassembled WGS sequence"/>
</dbReference>
<dbReference type="InterPro" id="IPR003593">
    <property type="entry name" value="AAA+_ATPase"/>
</dbReference>
<dbReference type="GO" id="GO:0005829">
    <property type="term" value="C:cytosol"/>
    <property type="evidence" value="ECO:0007669"/>
    <property type="project" value="TreeGrafter"/>
</dbReference>
<dbReference type="Pfam" id="PF03641">
    <property type="entry name" value="Lysine_decarbox"/>
    <property type="match status" value="1"/>
</dbReference>
<dbReference type="GO" id="GO:0009691">
    <property type="term" value="P:cytokinin biosynthetic process"/>
    <property type="evidence" value="ECO:0007669"/>
    <property type="project" value="InterPro"/>
</dbReference>
<dbReference type="InterPro" id="IPR031100">
    <property type="entry name" value="LOG_fam"/>
</dbReference>
<evidence type="ECO:0000259" key="4">
    <source>
        <dbReference type="PROSITE" id="PS50893"/>
    </source>
</evidence>
<dbReference type="InterPro" id="IPR027417">
    <property type="entry name" value="P-loop_NTPase"/>
</dbReference>
<dbReference type="EMBL" id="DF196780">
    <property type="protein sequence ID" value="GAC75243.1"/>
    <property type="molecule type" value="Genomic_DNA"/>
</dbReference>
<feature type="domain" description="ABC transporter" evidence="4">
    <location>
        <begin position="264"/>
        <end position="489"/>
    </location>
</feature>
<accession>M9MEF1</accession>
<dbReference type="OrthoDB" id="6512918at2759"/>
<evidence type="ECO:0000313" key="5">
    <source>
        <dbReference type="EMBL" id="GAC75243.1"/>
    </source>
</evidence>
<protein>
    <submittedName>
        <fullName evidence="5">Uncharacterized conserved protein</fullName>
    </submittedName>
</protein>
<dbReference type="GO" id="GO:0016887">
    <property type="term" value="F:ATP hydrolysis activity"/>
    <property type="evidence" value="ECO:0007669"/>
    <property type="project" value="InterPro"/>
</dbReference>
<dbReference type="SMART" id="SM00382">
    <property type="entry name" value="AAA"/>
    <property type="match status" value="1"/>
</dbReference>
<dbReference type="PROSITE" id="PS50893">
    <property type="entry name" value="ABC_TRANSPORTER_2"/>
    <property type="match status" value="1"/>
</dbReference>
<dbReference type="GO" id="GO:0005524">
    <property type="term" value="F:ATP binding"/>
    <property type="evidence" value="ECO:0007669"/>
    <property type="project" value="UniProtKB-KW"/>
</dbReference>
<keyword evidence="1" id="KW-0547">Nucleotide-binding</keyword>
<sequence length="786" mass="85493">MPAYTDSICVFCGSSPGTKPEYMAAAASVGHAIAKRNYRLVYGGGSRGCMSGVSQAVFEAGGHVLGVIPQVMATTVPSGHPGQKLNTVVSKEGTGPTVLNPDAGTGHVETVVVQSMHERKQRMAAESNLGFIGLPGGYGTFEEVMEMVTWTQLGIHRKPMVLLNVNGFYSPLKQQIQLAVEDGFISAAGAELVSFVDCDASNVDAAGEAVLSEAVRLASNLASNGSGYWDWNKPQGPVSTAEGGIIDNAASKSIALAEGETLAVQVSDLTFSFYPHLPPSLERCNLHLKRGSRCLLIGANGAGKSTLLRLLAGKKLCDSKVRVFGKDVFRESPSGVTYLGTEWAMNPVVRSDIVVSTFLDSVGGYRHKERRDRLLDILDVDLTWHMHAISDGERRRVQLCMGLMEPWDLLLLDEVTVDLDVQVRADLLDFLQLETEERGATIIYATHIFDGLQSFPTHLAHMRLGTTTTTLPIDWPATNPADVAALPPTASADKDRDLSPLLNVSLAWLREDKVVRADEEAKRGRKRGANRQNETTDSEKFFSKYDYGDGDRAGHRRRRRTNVDPVAFPRAQGFFDLWTALPPRDEPLPVPAYPRVGQNDAAVARDRSSLREMIDKSPWVGKSMQEVGESSAQGASRQGRVAAFSGSNALSRSRRHVFIVPTRIESKHRDDERLASVCGGTSGRFDFTGLDHQAASDLVEDSLHVVRPENEVQAQTHFRSITPDSTDTRMRSISTSTLARIDNADKAQHTEMTIALELPRVGRPRRGGVAGTAVSPICLLLRASES</sequence>
<organism evidence="5 6">
    <name type="scientific">Pseudozyma antarctica (strain T-34)</name>
    <name type="common">Yeast</name>
    <name type="synonym">Candida antarctica</name>
    <dbReference type="NCBI Taxonomy" id="1151754"/>
    <lineage>
        <taxon>Eukaryota</taxon>
        <taxon>Fungi</taxon>
        <taxon>Dikarya</taxon>
        <taxon>Basidiomycota</taxon>
        <taxon>Ustilaginomycotina</taxon>
        <taxon>Ustilaginomycetes</taxon>
        <taxon>Ustilaginales</taxon>
        <taxon>Ustilaginaceae</taxon>
        <taxon>Moesziomyces</taxon>
    </lineage>
</organism>
<dbReference type="FunFam" id="3.40.50.300:FF:004566">
    <property type="entry name" value="Chromosome 8, whole genome shotgun sequence"/>
    <property type="match status" value="1"/>
</dbReference>
<dbReference type="NCBIfam" id="TIGR00730">
    <property type="entry name" value="Rossman fold protein, TIGR00730 family"/>
    <property type="match status" value="1"/>
</dbReference>
<proteinExistence type="predicted"/>
<dbReference type="SUPFAM" id="SSF52540">
    <property type="entry name" value="P-loop containing nucleoside triphosphate hydrolases"/>
    <property type="match status" value="1"/>
</dbReference>
<keyword evidence="2" id="KW-0067">ATP-binding</keyword>
<dbReference type="STRING" id="1151754.M9MEF1"/>
<dbReference type="GO" id="GO:0016799">
    <property type="term" value="F:hydrolase activity, hydrolyzing N-glycosyl compounds"/>
    <property type="evidence" value="ECO:0007669"/>
    <property type="project" value="TreeGrafter"/>
</dbReference>
<dbReference type="PANTHER" id="PTHR31223">
    <property type="entry name" value="LOG FAMILY PROTEIN YJL055W"/>
    <property type="match status" value="1"/>
</dbReference>
<name>M9MEF1_PSEA3</name>
<dbReference type="Gene3D" id="3.40.50.300">
    <property type="entry name" value="P-loop containing nucleotide triphosphate hydrolases"/>
    <property type="match status" value="1"/>
</dbReference>
<dbReference type="Pfam" id="PF00005">
    <property type="entry name" value="ABC_tran"/>
    <property type="match status" value="1"/>
</dbReference>
<gene>
    <name evidence="5" type="ORF">PANT_14d00105</name>
</gene>
<feature type="compositionally biased region" description="Basic and acidic residues" evidence="3">
    <location>
        <begin position="537"/>
        <end position="553"/>
    </location>
</feature>